<evidence type="ECO:0000259" key="30">
    <source>
        <dbReference type="PROSITE" id="PS50222"/>
    </source>
</evidence>
<comment type="catalytic activity">
    <reaction evidence="24">
        <text>L-threonyl-[protein] + ATP = O-phospho-L-threonyl-[protein] + ADP + H(+)</text>
        <dbReference type="Rhea" id="RHEA:46608"/>
        <dbReference type="Rhea" id="RHEA-COMP:11060"/>
        <dbReference type="Rhea" id="RHEA-COMP:11605"/>
        <dbReference type="ChEBI" id="CHEBI:15378"/>
        <dbReference type="ChEBI" id="CHEBI:30013"/>
        <dbReference type="ChEBI" id="CHEBI:30616"/>
        <dbReference type="ChEBI" id="CHEBI:61977"/>
        <dbReference type="ChEBI" id="CHEBI:456216"/>
        <dbReference type="EC" id="2.7.11.1"/>
    </reaction>
</comment>
<keyword evidence="11" id="KW-0479">Metal-binding</keyword>
<evidence type="ECO:0000313" key="32">
    <source>
        <dbReference type="Proteomes" id="UP000187209"/>
    </source>
</evidence>
<evidence type="ECO:0000256" key="25">
    <source>
        <dbReference type="ARBA" id="ARBA00048679"/>
    </source>
</evidence>
<evidence type="ECO:0000256" key="24">
    <source>
        <dbReference type="ARBA" id="ARBA00047899"/>
    </source>
</evidence>
<feature type="domain" description="EF-hand" evidence="30">
    <location>
        <begin position="444"/>
        <end position="473"/>
    </location>
</feature>
<feature type="domain" description="EF-hand" evidence="30">
    <location>
        <begin position="474"/>
        <end position="509"/>
    </location>
</feature>
<comment type="caution">
    <text evidence="31">The sequence shown here is derived from an EMBL/GenBank/DDBJ whole genome shotgun (WGS) entry which is preliminary data.</text>
</comment>
<feature type="domain" description="Protein kinase" evidence="29">
    <location>
        <begin position="50"/>
        <end position="308"/>
    </location>
</feature>
<evidence type="ECO:0000256" key="26">
    <source>
        <dbReference type="ARBA" id="ARBA00060437"/>
    </source>
</evidence>
<evidence type="ECO:0000256" key="1">
    <source>
        <dbReference type="ARBA" id="ARBA00001946"/>
    </source>
</evidence>
<feature type="binding site" evidence="28">
    <location>
        <position position="79"/>
    </location>
    <ligand>
        <name>ATP</name>
        <dbReference type="ChEBI" id="CHEBI:30616"/>
    </ligand>
</feature>
<evidence type="ECO:0000256" key="10">
    <source>
        <dbReference type="ARBA" id="ARBA00022707"/>
    </source>
</evidence>
<dbReference type="Gene3D" id="3.30.200.20">
    <property type="entry name" value="Phosphorylase Kinase, domain 1"/>
    <property type="match status" value="1"/>
</dbReference>
<dbReference type="PROSITE" id="PS50222">
    <property type="entry name" value="EF_HAND_2"/>
    <property type="match status" value="4"/>
</dbReference>
<evidence type="ECO:0000256" key="13">
    <source>
        <dbReference type="ARBA" id="ARBA00022741"/>
    </source>
</evidence>
<dbReference type="SUPFAM" id="SSF56112">
    <property type="entry name" value="Protein kinase-like (PK-like)"/>
    <property type="match status" value="1"/>
</dbReference>
<keyword evidence="16 28" id="KW-0067">ATP-binding</keyword>
<keyword evidence="10" id="KW-0519">Myristate</keyword>
<dbReference type="OrthoDB" id="284419at2759"/>
<evidence type="ECO:0000256" key="19">
    <source>
        <dbReference type="ARBA" id="ARBA00023069"/>
    </source>
</evidence>
<evidence type="ECO:0000256" key="14">
    <source>
        <dbReference type="ARBA" id="ARBA00022777"/>
    </source>
</evidence>
<dbReference type="InterPro" id="IPR050205">
    <property type="entry name" value="CDPK_Ser/Thr_kinases"/>
</dbReference>
<evidence type="ECO:0000256" key="4">
    <source>
        <dbReference type="ARBA" id="ARBA00004425"/>
    </source>
</evidence>
<sequence>MGCSPTKSTLELDNSSIIVRKTHIISNLKSLKIEAGIFVGKKRGQITKYYEIENKLGEGTFGFVREAKSKLTGMKRAIKSINKKTITADMKEKAKFFAEVDVLIKTDHPNILKLYEFYEDENYYHLVTEFVTGGELLDFVVKHRMLTEPIASHFMKQLLSGIFYCHQNNIVHRDLKPENLLLDRDSPDALLKIIDFGTSQIFSPRSRMTEKYGTILYIAPEVLKGYYDEKCDIWSCGVILYILLSGRPPFTGRTDEEIIDRIIRGTVSFDRPEWDSVSISAKSLVKKMLHKDPFLRISARDALRHDWITMNCQINLDQNFRDYPNNSFARETNHKVQLENLMNFRAECKLQQAVLTFIATQFVTNEESNRLIDTFKQIDRNGDGKLSREELVEAFRSEIGYKSAVQEVEKIMMMADTNKSGFIDYTEFVVASAQSDMLLCDYNLNEAFKAFDTDNSGKISAKELKEILGIRIRTKDELWKKLIMEVDENGDGELDITEFKAMMMKLVGSKLSIANPQDCDKRII</sequence>
<keyword evidence="8" id="KW-0723">Serine/threonine-protein kinase</keyword>
<dbReference type="SMART" id="SM00220">
    <property type="entry name" value="S_TKc"/>
    <property type="match status" value="1"/>
</dbReference>
<evidence type="ECO:0000256" key="27">
    <source>
        <dbReference type="ARBA" id="ARBA00068067"/>
    </source>
</evidence>
<evidence type="ECO:0000259" key="29">
    <source>
        <dbReference type="PROSITE" id="PS50011"/>
    </source>
</evidence>
<evidence type="ECO:0000256" key="9">
    <source>
        <dbReference type="ARBA" id="ARBA00022679"/>
    </source>
</evidence>
<dbReference type="SMART" id="SM00054">
    <property type="entry name" value="EFh"/>
    <property type="match status" value="4"/>
</dbReference>
<comment type="similarity">
    <text evidence="23">Belongs to the protein kinase superfamily. Ser/Thr protein kinase family. CDPK subfamily.</text>
</comment>
<keyword evidence="13 28" id="KW-0547">Nucleotide-binding</keyword>
<dbReference type="GO" id="GO:0005886">
    <property type="term" value="C:plasma membrane"/>
    <property type="evidence" value="ECO:0007669"/>
    <property type="project" value="UniProtKB-SubCell"/>
</dbReference>
<keyword evidence="18" id="KW-0472">Membrane</keyword>
<dbReference type="CDD" id="cd05117">
    <property type="entry name" value="STKc_CAMK"/>
    <property type="match status" value="1"/>
</dbReference>
<dbReference type="GO" id="GO:0004674">
    <property type="term" value="F:protein serine/threonine kinase activity"/>
    <property type="evidence" value="ECO:0007669"/>
    <property type="project" value="UniProtKB-KW"/>
</dbReference>
<dbReference type="FunFam" id="1.10.238.10:FF:000585">
    <property type="entry name" value="Calcium-dependent protein kinase-a"/>
    <property type="match status" value="1"/>
</dbReference>
<evidence type="ECO:0000256" key="21">
    <source>
        <dbReference type="ARBA" id="ARBA00023273"/>
    </source>
</evidence>
<evidence type="ECO:0000256" key="18">
    <source>
        <dbReference type="ARBA" id="ARBA00022870"/>
    </source>
</evidence>
<keyword evidence="32" id="KW-1185">Reference proteome</keyword>
<evidence type="ECO:0000256" key="23">
    <source>
        <dbReference type="ARBA" id="ARBA00024334"/>
    </source>
</evidence>
<keyword evidence="18" id="KW-1043">Host membrane</keyword>
<dbReference type="Pfam" id="PF00069">
    <property type="entry name" value="Pkinase"/>
    <property type="match status" value="1"/>
</dbReference>
<evidence type="ECO:0000256" key="15">
    <source>
        <dbReference type="ARBA" id="ARBA00022837"/>
    </source>
</evidence>
<keyword evidence="7" id="KW-1032">Host cell membrane</keyword>
<evidence type="ECO:0000256" key="12">
    <source>
        <dbReference type="ARBA" id="ARBA00022737"/>
    </source>
</evidence>
<evidence type="ECO:0000256" key="11">
    <source>
        <dbReference type="ARBA" id="ARBA00022723"/>
    </source>
</evidence>
<evidence type="ECO:0000256" key="3">
    <source>
        <dbReference type="ARBA" id="ARBA00004342"/>
    </source>
</evidence>
<proteinExistence type="inferred from homology"/>
<dbReference type="GO" id="GO:0005524">
    <property type="term" value="F:ATP binding"/>
    <property type="evidence" value="ECO:0007669"/>
    <property type="project" value="UniProtKB-UniRule"/>
</dbReference>
<dbReference type="PROSITE" id="PS00108">
    <property type="entry name" value="PROTEIN_KINASE_ST"/>
    <property type="match status" value="1"/>
</dbReference>
<evidence type="ECO:0000256" key="6">
    <source>
        <dbReference type="ARBA" id="ARBA00022475"/>
    </source>
</evidence>
<keyword evidence="20" id="KW-0564">Palmitate</keyword>
<keyword evidence="22" id="KW-0449">Lipoprotein</keyword>
<dbReference type="InterPro" id="IPR017441">
    <property type="entry name" value="Protein_kinase_ATP_BS"/>
</dbReference>
<keyword evidence="12" id="KW-0677">Repeat</keyword>
<comment type="catalytic activity">
    <reaction evidence="25">
        <text>L-seryl-[protein] + ATP = O-phospho-L-seryl-[protein] + ADP + H(+)</text>
        <dbReference type="Rhea" id="RHEA:17989"/>
        <dbReference type="Rhea" id="RHEA-COMP:9863"/>
        <dbReference type="Rhea" id="RHEA-COMP:11604"/>
        <dbReference type="ChEBI" id="CHEBI:15378"/>
        <dbReference type="ChEBI" id="CHEBI:29999"/>
        <dbReference type="ChEBI" id="CHEBI:30616"/>
        <dbReference type="ChEBI" id="CHEBI:83421"/>
        <dbReference type="ChEBI" id="CHEBI:456216"/>
        <dbReference type="EC" id="2.7.11.1"/>
    </reaction>
</comment>
<evidence type="ECO:0000256" key="16">
    <source>
        <dbReference type="ARBA" id="ARBA00022840"/>
    </source>
</evidence>
<feature type="domain" description="EF-hand" evidence="30">
    <location>
        <begin position="403"/>
        <end position="438"/>
    </location>
</feature>
<reference evidence="31 32" key="1">
    <citation type="submission" date="2016-11" db="EMBL/GenBank/DDBJ databases">
        <title>The macronuclear genome of Stentor coeruleus: a giant cell with tiny introns.</title>
        <authorList>
            <person name="Slabodnick M."/>
            <person name="Ruby J.G."/>
            <person name="Reiff S.B."/>
            <person name="Swart E.C."/>
            <person name="Gosai S."/>
            <person name="Prabakaran S."/>
            <person name="Witkowska E."/>
            <person name="Larue G.E."/>
            <person name="Fisher S."/>
            <person name="Freeman R.M."/>
            <person name="Gunawardena J."/>
            <person name="Chu W."/>
            <person name="Stover N.A."/>
            <person name="Gregory B.D."/>
            <person name="Nowacki M."/>
            <person name="Derisi J."/>
            <person name="Roy S.W."/>
            <person name="Marshall W.F."/>
            <person name="Sood P."/>
        </authorList>
    </citation>
    <scope>NUCLEOTIDE SEQUENCE [LARGE SCALE GENOMIC DNA]</scope>
    <source>
        <strain evidence="31">WM001</strain>
    </source>
</reference>
<dbReference type="PANTHER" id="PTHR24349">
    <property type="entry name" value="SERINE/THREONINE-PROTEIN KINASE"/>
    <property type="match status" value="1"/>
</dbReference>
<dbReference type="InterPro" id="IPR011992">
    <property type="entry name" value="EF-hand-dom_pair"/>
</dbReference>
<name>A0A1R2BTS6_9CILI</name>
<keyword evidence="9" id="KW-0808">Transferase</keyword>
<evidence type="ECO:0000313" key="31">
    <source>
        <dbReference type="EMBL" id="OMJ80208.1"/>
    </source>
</evidence>
<dbReference type="PROSITE" id="PS50011">
    <property type="entry name" value="PROTEIN_KINASE_DOM"/>
    <property type="match status" value="1"/>
</dbReference>
<dbReference type="GO" id="GO:0020005">
    <property type="term" value="C:symbiont-containing vacuole membrane"/>
    <property type="evidence" value="ECO:0007669"/>
    <property type="project" value="UniProtKB-SubCell"/>
</dbReference>
<evidence type="ECO:0000256" key="20">
    <source>
        <dbReference type="ARBA" id="ARBA00023139"/>
    </source>
</evidence>
<dbReference type="InterPro" id="IPR018247">
    <property type="entry name" value="EF_Hand_1_Ca_BS"/>
</dbReference>
<dbReference type="GO" id="GO:0031514">
    <property type="term" value="C:motile cilium"/>
    <property type="evidence" value="ECO:0007669"/>
    <property type="project" value="UniProtKB-SubCell"/>
</dbReference>
<dbReference type="Proteomes" id="UP000187209">
    <property type="component" value="Unassembled WGS sequence"/>
</dbReference>
<protein>
    <recommendedName>
        <fullName evidence="27">Calcium-dependent protein kinase 1</fullName>
        <ecNumber evidence="5">2.7.11.1</ecNumber>
    </recommendedName>
</protein>
<dbReference type="CDD" id="cd00051">
    <property type="entry name" value="EFh"/>
    <property type="match status" value="1"/>
</dbReference>
<comment type="subcellular location">
    <subcellularLocation>
        <location evidence="3">Cell membrane</location>
        <topology evidence="3">Lipid-anchor</topology>
        <orientation evidence="3">Cytoplasmic side</orientation>
    </subcellularLocation>
    <subcellularLocation>
        <location evidence="2">Cell projection</location>
        <location evidence="2">Cilium</location>
        <location evidence="2">Flagellum</location>
    </subcellularLocation>
    <subcellularLocation>
        <location evidence="4">Host cell membrane</location>
        <topology evidence="4">Lipid-anchor</topology>
    </subcellularLocation>
    <subcellularLocation>
        <location evidence="26">Parasitophorous vacuole membrane</location>
        <topology evidence="26">Lipid-anchor</topology>
    </subcellularLocation>
</comment>
<dbReference type="PROSITE" id="PS00018">
    <property type="entry name" value="EF_HAND_1"/>
    <property type="match status" value="3"/>
</dbReference>
<dbReference type="AlphaFoldDB" id="A0A1R2BTS6"/>
<keyword evidence="17" id="KW-0282">Flagellum</keyword>
<dbReference type="SUPFAM" id="SSF47473">
    <property type="entry name" value="EF-hand"/>
    <property type="match status" value="1"/>
</dbReference>
<dbReference type="FunFam" id="1.10.510.10:FF:000398">
    <property type="entry name" value="Calcium-dependent protein kinase 1"/>
    <property type="match status" value="1"/>
</dbReference>
<gene>
    <name evidence="31" type="ORF">SteCoe_19569</name>
</gene>
<dbReference type="Gene3D" id="1.10.238.10">
    <property type="entry name" value="EF-hand"/>
    <property type="match status" value="1"/>
</dbReference>
<evidence type="ECO:0000256" key="7">
    <source>
        <dbReference type="ARBA" id="ARBA00022511"/>
    </source>
</evidence>
<keyword evidence="19" id="KW-0969">Cilium</keyword>
<dbReference type="InterPro" id="IPR008271">
    <property type="entry name" value="Ser/Thr_kinase_AS"/>
</dbReference>
<dbReference type="Gene3D" id="1.10.510.10">
    <property type="entry name" value="Transferase(Phosphotransferase) domain 1"/>
    <property type="match status" value="1"/>
</dbReference>
<evidence type="ECO:0000256" key="5">
    <source>
        <dbReference type="ARBA" id="ARBA00012513"/>
    </source>
</evidence>
<evidence type="ECO:0000256" key="8">
    <source>
        <dbReference type="ARBA" id="ARBA00022527"/>
    </source>
</evidence>
<dbReference type="Pfam" id="PF13499">
    <property type="entry name" value="EF-hand_7"/>
    <property type="match status" value="2"/>
</dbReference>
<dbReference type="GO" id="GO:0020002">
    <property type="term" value="C:host cell plasma membrane"/>
    <property type="evidence" value="ECO:0007669"/>
    <property type="project" value="UniProtKB-SubCell"/>
</dbReference>
<evidence type="ECO:0000256" key="22">
    <source>
        <dbReference type="ARBA" id="ARBA00023288"/>
    </source>
</evidence>
<evidence type="ECO:0000256" key="2">
    <source>
        <dbReference type="ARBA" id="ARBA00004230"/>
    </source>
</evidence>
<dbReference type="InterPro" id="IPR000719">
    <property type="entry name" value="Prot_kinase_dom"/>
</dbReference>
<evidence type="ECO:0000256" key="17">
    <source>
        <dbReference type="ARBA" id="ARBA00022846"/>
    </source>
</evidence>
<keyword evidence="14" id="KW-0418">Kinase</keyword>
<organism evidence="31 32">
    <name type="scientific">Stentor coeruleus</name>
    <dbReference type="NCBI Taxonomy" id="5963"/>
    <lineage>
        <taxon>Eukaryota</taxon>
        <taxon>Sar</taxon>
        <taxon>Alveolata</taxon>
        <taxon>Ciliophora</taxon>
        <taxon>Postciliodesmatophora</taxon>
        <taxon>Heterotrichea</taxon>
        <taxon>Heterotrichida</taxon>
        <taxon>Stentoridae</taxon>
        <taxon>Stentor</taxon>
    </lineage>
</organism>
<dbReference type="EC" id="2.7.11.1" evidence="5"/>
<feature type="domain" description="EF-hand" evidence="30">
    <location>
        <begin position="366"/>
        <end position="401"/>
    </location>
</feature>
<dbReference type="FunFam" id="3.30.200.20:FF:000315">
    <property type="entry name" value="Calcium-dependent protein kinase 3"/>
    <property type="match status" value="1"/>
</dbReference>
<keyword evidence="6" id="KW-1003">Cell membrane</keyword>
<evidence type="ECO:0000256" key="28">
    <source>
        <dbReference type="PROSITE-ProRule" id="PRU10141"/>
    </source>
</evidence>
<dbReference type="GO" id="GO:0005509">
    <property type="term" value="F:calcium ion binding"/>
    <property type="evidence" value="ECO:0007669"/>
    <property type="project" value="InterPro"/>
</dbReference>
<keyword evidence="21" id="KW-0966">Cell projection</keyword>
<comment type="cofactor">
    <cofactor evidence="1">
        <name>Mg(2+)</name>
        <dbReference type="ChEBI" id="CHEBI:18420"/>
    </cofactor>
</comment>
<dbReference type="PROSITE" id="PS00107">
    <property type="entry name" value="PROTEIN_KINASE_ATP"/>
    <property type="match status" value="1"/>
</dbReference>
<accession>A0A1R2BTS6</accession>
<dbReference type="EMBL" id="MPUH01000433">
    <property type="protein sequence ID" value="OMJ80208.1"/>
    <property type="molecule type" value="Genomic_DNA"/>
</dbReference>
<dbReference type="InterPro" id="IPR011009">
    <property type="entry name" value="Kinase-like_dom_sf"/>
</dbReference>
<keyword evidence="15" id="KW-0106">Calcium</keyword>
<dbReference type="InterPro" id="IPR002048">
    <property type="entry name" value="EF_hand_dom"/>
</dbReference>